<dbReference type="KEGG" id="pez:HWQ56_05510"/>
<dbReference type="CDD" id="cd03139">
    <property type="entry name" value="GATase1_PfpI_2"/>
    <property type="match status" value="1"/>
</dbReference>
<dbReference type="AlphaFoldDB" id="A0A7D5HUW8"/>
<proteinExistence type="predicted"/>
<dbReference type="RefSeq" id="WP_158154430.1">
    <property type="nucleotide sequence ID" value="NZ_CP056030.1"/>
</dbReference>
<dbReference type="PANTHER" id="PTHR43130">
    <property type="entry name" value="ARAC-FAMILY TRANSCRIPTIONAL REGULATOR"/>
    <property type="match status" value="1"/>
</dbReference>
<gene>
    <name evidence="2" type="ORF">HWQ56_05510</name>
</gene>
<evidence type="ECO:0000313" key="3">
    <source>
        <dbReference type="Proteomes" id="UP000509568"/>
    </source>
</evidence>
<dbReference type="GO" id="GO:0006355">
    <property type="term" value="P:regulation of DNA-templated transcription"/>
    <property type="evidence" value="ECO:0007669"/>
    <property type="project" value="TreeGrafter"/>
</dbReference>
<dbReference type="InterPro" id="IPR052158">
    <property type="entry name" value="INH-QAR"/>
</dbReference>
<dbReference type="InterPro" id="IPR002818">
    <property type="entry name" value="DJ-1/PfpI"/>
</dbReference>
<dbReference type="Pfam" id="PF01965">
    <property type="entry name" value="DJ-1_PfpI"/>
    <property type="match status" value="1"/>
</dbReference>
<dbReference type="PANTHER" id="PTHR43130:SF14">
    <property type="entry name" value="DJ-1_PFPI DOMAIN-CONTAINING PROTEIN"/>
    <property type="match status" value="1"/>
</dbReference>
<protein>
    <submittedName>
        <fullName evidence="2">DJ-1/PfpI family protein</fullName>
    </submittedName>
</protein>
<name>A0A7D5HUW8_9PSED</name>
<dbReference type="EMBL" id="CP056030">
    <property type="protein sequence ID" value="QKZ03271.1"/>
    <property type="molecule type" value="Genomic_DNA"/>
</dbReference>
<sequence>MAIALTDLIRQRTLTINLLLYPDVEILDFAGPYEVFSVASRVALRDKLLPHAPFRVQTVAAAPGLVAARHGLRVQADASLVTANACDILIVPGGVVDQPLAHPPTLDWVAATAARTSLVTSVCTGAFILAKAGVLSDQAVTTHWDDIEQLRRDYPALTVVSGVPYVDLGELITSAGISAGIDMSLHIVGRLLGTESARRTARQMQYEWQDRE</sequence>
<keyword evidence="3" id="KW-1185">Reference proteome</keyword>
<reference evidence="2 3" key="1">
    <citation type="submission" date="2020-06" db="EMBL/GenBank/DDBJ databases">
        <title>Pseudomonas eucalypticola sp. nov., an endophyte of Eucalyptus dunnii leaves with biocontrol ability of eucalyptus leaf blight.</title>
        <authorList>
            <person name="Liu Y."/>
            <person name="Song Z."/>
            <person name="Zeng H."/>
            <person name="Lu M."/>
            <person name="Wang X."/>
            <person name="Lian X."/>
            <person name="Zhang Q."/>
        </authorList>
    </citation>
    <scope>NUCLEOTIDE SEQUENCE [LARGE SCALE GENOMIC DNA]</scope>
    <source>
        <strain evidence="2 3">NP-1</strain>
    </source>
</reference>
<evidence type="ECO:0000313" key="2">
    <source>
        <dbReference type="EMBL" id="QKZ03271.1"/>
    </source>
</evidence>
<dbReference type="Proteomes" id="UP000509568">
    <property type="component" value="Chromosome"/>
</dbReference>
<dbReference type="Gene3D" id="3.40.50.880">
    <property type="match status" value="1"/>
</dbReference>
<dbReference type="SUPFAM" id="SSF52317">
    <property type="entry name" value="Class I glutamine amidotransferase-like"/>
    <property type="match status" value="1"/>
</dbReference>
<organism evidence="2 3">
    <name type="scientific">Pseudomonas eucalypticola</name>
    <dbReference type="NCBI Taxonomy" id="2599595"/>
    <lineage>
        <taxon>Bacteria</taxon>
        <taxon>Pseudomonadati</taxon>
        <taxon>Pseudomonadota</taxon>
        <taxon>Gammaproteobacteria</taxon>
        <taxon>Pseudomonadales</taxon>
        <taxon>Pseudomonadaceae</taxon>
        <taxon>Pseudomonas</taxon>
    </lineage>
</organism>
<feature type="domain" description="DJ-1/PfpI" evidence="1">
    <location>
        <begin position="17"/>
        <end position="188"/>
    </location>
</feature>
<dbReference type="InterPro" id="IPR029062">
    <property type="entry name" value="Class_I_gatase-like"/>
</dbReference>
<evidence type="ECO:0000259" key="1">
    <source>
        <dbReference type="Pfam" id="PF01965"/>
    </source>
</evidence>
<accession>A0A7D5HUW8</accession>